<dbReference type="FunCoup" id="A0A448YN19">
    <property type="interactions" value="134"/>
</dbReference>
<dbReference type="STRING" id="13370.A0A448YN19"/>
<reference evidence="3 4" key="1">
    <citation type="submission" date="2018-12" db="EMBL/GenBank/DDBJ databases">
        <authorList>
            <person name="Tiukova I."/>
            <person name="Dainat J."/>
        </authorList>
    </citation>
    <scope>NUCLEOTIDE SEQUENCE [LARGE SCALE GENOMIC DNA]</scope>
</reference>
<feature type="compositionally biased region" description="Polar residues" evidence="1">
    <location>
        <begin position="20"/>
        <end position="38"/>
    </location>
</feature>
<dbReference type="EMBL" id="CAACVR010000022">
    <property type="protein sequence ID" value="VEU22286.1"/>
    <property type="molecule type" value="Genomic_DNA"/>
</dbReference>
<sequence length="567" mass="63280">MKQNTLYNAKLKSEEAAVSESPTPVSQPASPEEQSPLSPVSFPGSPVSENLDDSKYSYLHPLVKKKSGELVKSSLKLHSLFSSRSLPATPTYKQVHFGVNIDVKYFKKKDRPTSISAENSPDNSDNEEDSGTYSSSSGSGSDSSGSSDDEDEQALALSSRNRDYYAIFHALYLTARDFVENFNAKNLTRFKHLISPWDLDLSQFPKVSYIDEIDREVPIFLESCHLNPDKTVISGQIAVKNVSYSKNVTVRYTFDDWTTVINIDADYTKNIPRVLKKAGYDRFSFQISVPMMLSQYLGSHKYSADMTPTFSCCFRYVSGGHEFWDNNFNRNYIMRFVPRREMQSISNVPPPTEQRNDFKKPKQDGLKKSRSFENSKQIVGGTAGSTPVKAYVSPSISNSEYNGSPFLYNSSAPGIDSPGTPAILRNTRDSATGIRDNFSNLSPRSMMSLDRDEPFTSLSLDSSPRAGGAATRQAREPRQPPQTPLVLNGPQPEYPPPPPSIQKENLPDNGLETSPDAESKPAVNSKSYQDLLEKYCFFKSPSTVSSFLESDPPENHRMLNNDDHSFY</sequence>
<feature type="compositionally biased region" description="Low complexity" evidence="1">
    <location>
        <begin position="131"/>
        <end position="146"/>
    </location>
</feature>
<evidence type="ECO:0000256" key="1">
    <source>
        <dbReference type="SAM" id="MobiDB-lite"/>
    </source>
</evidence>
<dbReference type="GO" id="GO:0008157">
    <property type="term" value="F:protein phosphatase 1 binding"/>
    <property type="evidence" value="ECO:0007669"/>
    <property type="project" value="TreeGrafter"/>
</dbReference>
<dbReference type="InterPro" id="IPR038175">
    <property type="entry name" value="CBM21_dom_sf"/>
</dbReference>
<feature type="domain" description="CBM21" evidence="2">
    <location>
        <begin position="211"/>
        <end position="335"/>
    </location>
</feature>
<dbReference type="GO" id="GO:0000164">
    <property type="term" value="C:protein phosphatase type 1 complex"/>
    <property type="evidence" value="ECO:0007669"/>
    <property type="project" value="TreeGrafter"/>
</dbReference>
<name>A0A448YN19_BRENA</name>
<evidence type="ECO:0000313" key="4">
    <source>
        <dbReference type="Proteomes" id="UP000290900"/>
    </source>
</evidence>
<dbReference type="InParanoid" id="A0A448YN19"/>
<proteinExistence type="predicted"/>
<dbReference type="PANTHER" id="PTHR12307:SF36">
    <property type="entry name" value="GLYCOGEN-BINDING SUBUNIT 76A"/>
    <property type="match status" value="1"/>
</dbReference>
<evidence type="ECO:0000313" key="3">
    <source>
        <dbReference type="EMBL" id="VEU22286.1"/>
    </source>
</evidence>
<feature type="compositionally biased region" description="Polar residues" evidence="1">
    <location>
        <begin position="113"/>
        <end position="123"/>
    </location>
</feature>
<dbReference type="PANTHER" id="PTHR12307">
    <property type="entry name" value="PROTEIN PHOSPHATASE 1 REGULATORY SUBUNIT"/>
    <property type="match status" value="1"/>
</dbReference>
<dbReference type="Proteomes" id="UP000290900">
    <property type="component" value="Unassembled WGS sequence"/>
</dbReference>
<accession>A0A448YN19</accession>
<feature type="region of interest" description="Disordered" evidence="1">
    <location>
        <begin position="1"/>
        <end position="53"/>
    </location>
</feature>
<evidence type="ECO:0000259" key="2">
    <source>
        <dbReference type="PROSITE" id="PS51159"/>
    </source>
</evidence>
<feature type="compositionally biased region" description="Basic and acidic residues" evidence="1">
    <location>
        <begin position="553"/>
        <end position="567"/>
    </location>
</feature>
<feature type="region of interest" description="Disordered" evidence="1">
    <location>
        <begin position="344"/>
        <end position="384"/>
    </location>
</feature>
<dbReference type="InterPro" id="IPR005036">
    <property type="entry name" value="CBM21_dom"/>
</dbReference>
<dbReference type="InterPro" id="IPR050782">
    <property type="entry name" value="PP1_regulatory_subunit_3"/>
</dbReference>
<dbReference type="Pfam" id="PF03370">
    <property type="entry name" value="CBM_21"/>
    <property type="match status" value="1"/>
</dbReference>
<gene>
    <name evidence="3" type="ORF">BRENAR_LOCUS3017</name>
</gene>
<dbReference type="Gene3D" id="2.60.40.2440">
    <property type="entry name" value="Carbohydrate binding type-21 domain"/>
    <property type="match status" value="1"/>
</dbReference>
<dbReference type="AlphaFoldDB" id="A0A448YN19"/>
<feature type="region of interest" description="Disordered" evidence="1">
    <location>
        <begin position="543"/>
        <end position="567"/>
    </location>
</feature>
<keyword evidence="4" id="KW-1185">Reference proteome</keyword>
<organism evidence="3 4">
    <name type="scientific">Brettanomyces naardenensis</name>
    <name type="common">Yeast</name>
    <dbReference type="NCBI Taxonomy" id="13370"/>
    <lineage>
        <taxon>Eukaryota</taxon>
        <taxon>Fungi</taxon>
        <taxon>Dikarya</taxon>
        <taxon>Ascomycota</taxon>
        <taxon>Saccharomycotina</taxon>
        <taxon>Pichiomycetes</taxon>
        <taxon>Pichiales</taxon>
        <taxon>Pichiaceae</taxon>
        <taxon>Brettanomyces</taxon>
    </lineage>
</organism>
<dbReference type="OrthoDB" id="1881at2759"/>
<feature type="region of interest" description="Disordered" evidence="1">
    <location>
        <begin position="418"/>
        <end position="525"/>
    </location>
</feature>
<dbReference type="GO" id="GO:0005979">
    <property type="term" value="P:regulation of glycogen biosynthetic process"/>
    <property type="evidence" value="ECO:0007669"/>
    <property type="project" value="TreeGrafter"/>
</dbReference>
<feature type="region of interest" description="Disordered" evidence="1">
    <location>
        <begin position="110"/>
        <end position="153"/>
    </location>
</feature>
<dbReference type="PROSITE" id="PS51159">
    <property type="entry name" value="CBM21"/>
    <property type="match status" value="1"/>
</dbReference>
<protein>
    <submittedName>
        <fullName evidence="3">DEKNAAC103301</fullName>
    </submittedName>
</protein>
<dbReference type="GO" id="GO:2001069">
    <property type="term" value="F:glycogen binding"/>
    <property type="evidence" value="ECO:0007669"/>
    <property type="project" value="TreeGrafter"/>
</dbReference>
<feature type="compositionally biased region" description="Basic and acidic residues" evidence="1">
    <location>
        <begin position="354"/>
        <end position="373"/>
    </location>
</feature>